<keyword evidence="5" id="KW-0378">Hydrolase</keyword>
<dbReference type="PANTHER" id="PTHR11472">
    <property type="entry name" value="DNA REPAIR DEAD HELICASE RAD3/XP-D SUBFAMILY MEMBER"/>
    <property type="match status" value="1"/>
</dbReference>
<keyword evidence="2" id="KW-0479">Metal-binding</keyword>
<dbReference type="EMBL" id="QUNR01000004">
    <property type="protein sequence ID" value="REH36990.1"/>
    <property type="molecule type" value="Genomic_DNA"/>
</dbReference>
<evidence type="ECO:0000256" key="7">
    <source>
        <dbReference type="ARBA" id="ARBA00022840"/>
    </source>
</evidence>
<dbReference type="InterPro" id="IPR027417">
    <property type="entry name" value="P-loop_NTPase"/>
</dbReference>
<keyword evidence="12" id="KW-0413">Isomerase</keyword>
<comment type="caution">
    <text evidence="15">The sequence shown here is derived from an EMBL/GenBank/DDBJ whole genome shotgun (WGS) entry which is preliminary data.</text>
</comment>
<sequence>MNYRVSVRSLVEFTARRGDLDLRFTPAPTPEEGLLGHQIIAKRRPVHYESEVLLSGRYPGLEVTGRADGYDPIAPCVEEVKTFRSTLERIPDNQRHVHLAQAKIYGWLLCQLHGLSEITVAVVYYHVITGEEFSEPETYAAIELERFFNQHCETFLAWAETETAHRTRRNVSLQAMTFAHPSYRVGQKSLANAVYRAARDERVLLAQATTGIGKTLATLFPQLKAMGEYDRDRLFFLTAKTPGRQLALDALQSLRRNCYDLQLRVLEFVARDKACLHKDKVCHGESCPLAQGFYDRLPAAREAAVRHRWLDHEQIQRIAQEHSICPYYLAQEMAKWADVFVGDYNYYFDMSALLFALTILREWRVTLLIDEAHNLVDRARAMYTASLDSTALEAAQHSAPTKLRRHFQRVAEAWHRAFRDQTESYQRYDLVPDELLKALQRLVSELTDVLSERPSGLPAELMRYYFNALLFLRLSESFGEHSLFDVVVADPSNPLTPTTLTLRNILPARFLANRFNSAVSATLFSATLSPTAYFQDLLGLPENTQALDVASPFSHDQLRVHIAQHISTRYLDRLQSIAPIIDCMAQQFRAQPGNYLAFFSSYSYLETTLAALQATHPQIPTLAQQPNMSEAERLSFLERFRDDSTQIGFCVLGGAFAEGIDLPGKRLIGAFITTLGLPARNDINQEIERRMDARFGRGFDYAYFYPGLQKVVQAAGRVIRTEHDRGVVYLLDERYARSQALALLPSWWRISGGVD</sequence>
<keyword evidence="16" id="KW-1185">Reference proteome</keyword>
<dbReference type="GO" id="GO:0003678">
    <property type="term" value="F:DNA helicase activity"/>
    <property type="evidence" value="ECO:0007669"/>
    <property type="project" value="InterPro"/>
</dbReference>
<dbReference type="SMART" id="SM00488">
    <property type="entry name" value="DEXDc2"/>
    <property type="match status" value="1"/>
</dbReference>
<feature type="domain" description="Helicase ATP-binding" evidence="14">
    <location>
        <begin position="173"/>
        <end position="442"/>
    </location>
</feature>
<proteinExistence type="inferred from homology"/>
<keyword evidence="1" id="KW-0004">4Fe-4S</keyword>
<evidence type="ECO:0000256" key="10">
    <source>
        <dbReference type="ARBA" id="ARBA00023125"/>
    </source>
</evidence>
<evidence type="ECO:0000256" key="1">
    <source>
        <dbReference type="ARBA" id="ARBA00022485"/>
    </source>
</evidence>
<dbReference type="Pfam" id="PF13307">
    <property type="entry name" value="Helicase_C_2"/>
    <property type="match status" value="1"/>
</dbReference>
<evidence type="ECO:0000256" key="3">
    <source>
        <dbReference type="ARBA" id="ARBA00022741"/>
    </source>
</evidence>
<dbReference type="GO" id="GO:0046872">
    <property type="term" value="F:metal ion binding"/>
    <property type="evidence" value="ECO:0007669"/>
    <property type="project" value="UniProtKB-KW"/>
</dbReference>
<organism evidence="15 16">
    <name type="scientific">Paraperlucidibaca baekdonensis</name>
    <dbReference type="NCBI Taxonomy" id="748120"/>
    <lineage>
        <taxon>Bacteria</taxon>
        <taxon>Pseudomonadati</taxon>
        <taxon>Pseudomonadota</taxon>
        <taxon>Gammaproteobacteria</taxon>
        <taxon>Moraxellales</taxon>
        <taxon>Moraxellaceae</taxon>
        <taxon>Paraperlucidibaca</taxon>
    </lineage>
</organism>
<dbReference type="GO" id="GO:0016818">
    <property type="term" value="F:hydrolase activity, acting on acid anhydrides, in phosphorus-containing anhydrides"/>
    <property type="evidence" value="ECO:0007669"/>
    <property type="project" value="InterPro"/>
</dbReference>
<dbReference type="InterPro" id="IPR010614">
    <property type="entry name" value="RAD3-like_helicase_DEAD"/>
</dbReference>
<dbReference type="PANTHER" id="PTHR11472:SF34">
    <property type="entry name" value="REGULATOR OF TELOMERE ELONGATION HELICASE 1"/>
    <property type="match status" value="1"/>
</dbReference>
<dbReference type="SUPFAM" id="SSF52540">
    <property type="entry name" value="P-loop containing nucleoside triphosphate hydrolases"/>
    <property type="match status" value="1"/>
</dbReference>
<dbReference type="GO" id="GO:0005524">
    <property type="term" value="F:ATP binding"/>
    <property type="evidence" value="ECO:0007669"/>
    <property type="project" value="UniProtKB-KW"/>
</dbReference>
<dbReference type="InterPro" id="IPR014013">
    <property type="entry name" value="Helic_SF1/SF2_ATP-bd_DinG/Rad3"/>
</dbReference>
<dbReference type="AlphaFoldDB" id="A0A3E0H277"/>
<evidence type="ECO:0000256" key="11">
    <source>
        <dbReference type="ARBA" id="ARBA00023204"/>
    </source>
</evidence>
<dbReference type="Gene3D" id="3.40.50.300">
    <property type="entry name" value="P-loop containing nucleotide triphosphate hydrolases"/>
    <property type="match status" value="2"/>
</dbReference>
<comment type="similarity">
    <text evidence="13">Belongs to the helicase family. DinG subfamily.</text>
</comment>
<dbReference type="InterPro" id="IPR006554">
    <property type="entry name" value="Helicase-like_DEXD_c2"/>
</dbReference>
<evidence type="ECO:0000313" key="16">
    <source>
        <dbReference type="Proteomes" id="UP000256774"/>
    </source>
</evidence>
<keyword evidence="4" id="KW-0227">DNA damage</keyword>
<dbReference type="OrthoDB" id="9765586at2"/>
<keyword evidence="3" id="KW-0547">Nucleotide-binding</keyword>
<dbReference type="GO" id="GO:0003677">
    <property type="term" value="F:DNA binding"/>
    <property type="evidence" value="ECO:0007669"/>
    <property type="project" value="UniProtKB-KW"/>
</dbReference>
<dbReference type="GO" id="GO:0006281">
    <property type="term" value="P:DNA repair"/>
    <property type="evidence" value="ECO:0007669"/>
    <property type="project" value="UniProtKB-KW"/>
</dbReference>
<evidence type="ECO:0000259" key="14">
    <source>
        <dbReference type="PROSITE" id="PS51193"/>
    </source>
</evidence>
<evidence type="ECO:0000256" key="13">
    <source>
        <dbReference type="ARBA" id="ARBA00038058"/>
    </source>
</evidence>
<evidence type="ECO:0000313" key="15">
    <source>
        <dbReference type="EMBL" id="REH36990.1"/>
    </source>
</evidence>
<keyword evidence="7" id="KW-0067">ATP-binding</keyword>
<evidence type="ECO:0000256" key="9">
    <source>
        <dbReference type="ARBA" id="ARBA00023014"/>
    </source>
</evidence>
<evidence type="ECO:0000256" key="4">
    <source>
        <dbReference type="ARBA" id="ARBA00022763"/>
    </source>
</evidence>
<dbReference type="Proteomes" id="UP000256774">
    <property type="component" value="Unassembled WGS sequence"/>
</dbReference>
<dbReference type="InterPro" id="IPR006555">
    <property type="entry name" value="ATP-dep_Helicase_C"/>
</dbReference>
<keyword evidence="10" id="KW-0238">DNA-binding</keyword>
<dbReference type="Pfam" id="PF06733">
    <property type="entry name" value="DEAD_2"/>
    <property type="match status" value="1"/>
</dbReference>
<dbReference type="Gene3D" id="1.10.275.30">
    <property type="match status" value="1"/>
</dbReference>
<keyword evidence="11" id="KW-0234">DNA repair</keyword>
<protein>
    <submittedName>
        <fullName evidence="15">Rad3-related DNA helicase</fullName>
    </submittedName>
</protein>
<reference evidence="15 16" key="1">
    <citation type="submission" date="2018-08" db="EMBL/GenBank/DDBJ databases">
        <title>Genomic Encyclopedia of Type Strains, Phase IV (KMG-IV): sequencing the most valuable type-strain genomes for metagenomic binning, comparative biology and taxonomic classification.</title>
        <authorList>
            <person name="Goeker M."/>
        </authorList>
    </citation>
    <scope>NUCLEOTIDE SEQUENCE [LARGE SCALE GENOMIC DNA]</scope>
    <source>
        <strain evidence="15 16">DSM 26022</strain>
    </source>
</reference>
<keyword evidence="9" id="KW-0411">Iron-sulfur</keyword>
<keyword evidence="6 15" id="KW-0347">Helicase</keyword>
<dbReference type="RefSeq" id="WP_116208921.1">
    <property type="nucleotide sequence ID" value="NZ_QUNR01000004.1"/>
</dbReference>
<evidence type="ECO:0000256" key="5">
    <source>
        <dbReference type="ARBA" id="ARBA00022801"/>
    </source>
</evidence>
<keyword evidence="8" id="KW-0408">Iron</keyword>
<dbReference type="PROSITE" id="PS51193">
    <property type="entry name" value="HELICASE_ATP_BIND_2"/>
    <property type="match status" value="1"/>
</dbReference>
<dbReference type="GO" id="GO:0051539">
    <property type="term" value="F:4 iron, 4 sulfur cluster binding"/>
    <property type="evidence" value="ECO:0007669"/>
    <property type="project" value="UniProtKB-KW"/>
</dbReference>
<evidence type="ECO:0000256" key="8">
    <source>
        <dbReference type="ARBA" id="ARBA00023004"/>
    </source>
</evidence>
<dbReference type="InterPro" id="IPR045028">
    <property type="entry name" value="DinG/Rad3-like"/>
</dbReference>
<accession>A0A3E0H277</accession>
<evidence type="ECO:0000256" key="6">
    <source>
        <dbReference type="ARBA" id="ARBA00022806"/>
    </source>
</evidence>
<name>A0A3E0H277_9GAMM</name>
<evidence type="ECO:0000256" key="12">
    <source>
        <dbReference type="ARBA" id="ARBA00023235"/>
    </source>
</evidence>
<gene>
    <name evidence="15" type="ORF">DFR26_2134</name>
</gene>
<evidence type="ECO:0000256" key="2">
    <source>
        <dbReference type="ARBA" id="ARBA00022723"/>
    </source>
</evidence>
<dbReference type="SMART" id="SM00491">
    <property type="entry name" value="HELICc2"/>
    <property type="match status" value="1"/>
</dbReference>